<dbReference type="AlphaFoldDB" id="A0A6N3X4E6"/>
<accession>A0A6N3X4E6</accession>
<protein>
    <submittedName>
        <fullName evidence="1">Uncharacterized protein</fullName>
    </submittedName>
</protein>
<evidence type="ECO:0000313" key="2">
    <source>
        <dbReference type="Proteomes" id="UP000035054"/>
    </source>
</evidence>
<comment type="caution">
    <text evidence="1">The sequence shown here is derived from an EMBL/GenBank/DDBJ whole genome shotgun (WGS) entry which is preliminary data.</text>
</comment>
<reference evidence="1 2" key="1">
    <citation type="submission" date="2015-01" db="EMBL/GenBank/DDBJ databases">
        <title>Lifestyle Evolution in Cyanobacterial Symbionts of Sponges.</title>
        <authorList>
            <person name="Burgsdorf I."/>
            <person name="Slaby B.M."/>
            <person name="Handley K.M."/>
            <person name="Haber M."/>
            <person name="Blom J."/>
            <person name="Marshall C.W."/>
            <person name="Gilbert J.A."/>
            <person name="Hentschel U."/>
            <person name="Steindler L."/>
        </authorList>
    </citation>
    <scope>NUCLEOTIDE SEQUENCE [LARGE SCALE GENOMIC DNA]</scope>
    <source>
        <strain evidence="1">142</strain>
    </source>
</reference>
<name>A0A6N3X4E6_9SYNE</name>
<organism evidence="1 2">
    <name type="scientific">Candidatus Synechococcus spongiarum 142</name>
    <dbReference type="NCBI Taxonomy" id="1608213"/>
    <lineage>
        <taxon>Bacteria</taxon>
        <taxon>Bacillati</taxon>
        <taxon>Cyanobacteriota</taxon>
        <taxon>Cyanophyceae</taxon>
        <taxon>Synechococcales</taxon>
        <taxon>Synechococcaceae</taxon>
        <taxon>Synechococcus</taxon>
    </lineage>
</organism>
<evidence type="ECO:0000313" key="1">
    <source>
        <dbReference type="EMBL" id="KKZ13695.1"/>
    </source>
</evidence>
<gene>
    <name evidence="1" type="ORF">TH68_06400</name>
</gene>
<proteinExistence type="predicted"/>
<dbReference type="EMBL" id="JXUO01000214">
    <property type="protein sequence ID" value="KKZ13695.1"/>
    <property type="molecule type" value="Genomic_DNA"/>
</dbReference>
<sequence length="76" mass="8089">MVSPPEITAPPRSNPLAADSIGETCPLDAWGNCGVAQVCTMDSRASGNDADIWLEMQQWQARSTSSHETRTPGACL</sequence>
<dbReference type="Proteomes" id="UP000035054">
    <property type="component" value="Unassembled WGS sequence"/>
</dbReference>